<sequence length="110" mass="12845">MVTVIFPIISHSLHLLYNTKFYKLPPQLPLSSGLKSTNFCTVIYITLLNVNKDGRQSQRIRNADDSQRQNYKKRTEWNCSVFTHLCRLKFQVSPLSTQNSLQVALDLRRF</sequence>
<organism evidence="1 2">
    <name type="scientific">Zootermopsis nevadensis</name>
    <name type="common">Dampwood termite</name>
    <dbReference type="NCBI Taxonomy" id="136037"/>
    <lineage>
        <taxon>Eukaryota</taxon>
        <taxon>Metazoa</taxon>
        <taxon>Ecdysozoa</taxon>
        <taxon>Arthropoda</taxon>
        <taxon>Hexapoda</taxon>
        <taxon>Insecta</taxon>
        <taxon>Pterygota</taxon>
        <taxon>Neoptera</taxon>
        <taxon>Polyneoptera</taxon>
        <taxon>Dictyoptera</taxon>
        <taxon>Blattodea</taxon>
        <taxon>Blattoidea</taxon>
        <taxon>Termitoidae</taxon>
        <taxon>Termopsidae</taxon>
        <taxon>Zootermopsis</taxon>
    </lineage>
</organism>
<dbReference type="EMBL" id="KK852570">
    <property type="protein sequence ID" value="KDR21128.1"/>
    <property type="molecule type" value="Genomic_DNA"/>
</dbReference>
<evidence type="ECO:0000313" key="1">
    <source>
        <dbReference type="EMBL" id="KDR21128.1"/>
    </source>
</evidence>
<evidence type="ECO:0000313" key="2">
    <source>
        <dbReference type="Proteomes" id="UP000027135"/>
    </source>
</evidence>
<accession>A0A067RDR1</accession>
<keyword evidence="2" id="KW-1185">Reference proteome</keyword>
<name>A0A067RDR1_ZOONE</name>
<protein>
    <submittedName>
        <fullName evidence="1">Uncharacterized protein</fullName>
    </submittedName>
</protein>
<dbReference type="InParanoid" id="A0A067RDR1"/>
<dbReference type="AlphaFoldDB" id="A0A067RDR1"/>
<dbReference type="Proteomes" id="UP000027135">
    <property type="component" value="Unassembled WGS sequence"/>
</dbReference>
<proteinExistence type="predicted"/>
<reference evidence="1 2" key="1">
    <citation type="journal article" date="2014" name="Nat. Commun.">
        <title>Molecular traces of alternative social organization in a termite genome.</title>
        <authorList>
            <person name="Terrapon N."/>
            <person name="Li C."/>
            <person name="Robertson H.M."/>
            <person name="Ji L."/>
            <person name="Meng X."/>
            <person name="Booth W."/>
            <person name="Chen Z."/>
            <person name="Childers C.P."/>
            <person name="Glastad K.M."/>
            <person name="Gokhale K."/>
            <person name="Gowin J."/>
            <person name="Gronenberg W."/>
            <person name="Hermansen R.A."/>
            <person name="Hu H."/>
            <person name="Hunt B.G."/>
            <person name="Huylmans A.K."/>
            <person name="Khalil S.M."/>
            <person name="Mitchell R.D."/>
            <person name="Munoz-Torres M.C."/>
            <person name="Mustard J.A."/>
            <person name="Pan H."/>
            <person name="Reese J.T."/>
            <person name="Scharf M.E."/>
            <person name="Sun F."/>
            <person name="Vogel H."/>
            <person name="Xiao J."/>
            <person name="Yang W."/>
            <person name="Yang Z."/>
            <person name="Yang Z."/>
            <person name="Zhou J."/>
            <person name="Zhu J."/>
            <person name="Brent C.S."/>
            <person name="Elsik C.G."/>
            <person name="Goodisman M.A."/>
            <person name="Liberles D.A."/>
            <person name="Roe R.M."/>
            <person name="Vargo E.L."/>
            <person name="Vilcinskas A."/>
            <person name="Wang J."/>
            <person name="Bornberg-Bauer E."/>
            <person name="Korb J."/>
            <person name="Zhang G."/>
            <person name="Liebig J."/>
        </authorList>
    </citation>
    <scope>NUCLEOTIDE SEQUENCE [LARGE SCALE GENOMIC DNA]</scope>
    <source>
        <tissue evidence="1">Whole organism</tissue>
    </source>
</reference>
<gene>
    <name evidence="1" type="ORF">L798_04057</name>
</gene>